<dbReference type="EMBL" id="KL367519">
    <property type="protein sequence ID" value="KFD66969.1"/>
    <property type="molecule type" value="Genomic_DNA"/>
</dbReference>
<dbReference type="SUPFAM" id="SSF53098">
    <property type="entry name" value="Ribonuclease H-like"/>
    <property type="match status" value="1"/>
</dbReference>
<evidence type="ECO:0000256" key="1">
    <source>
        <dbReference type="ARBA" id="ARBA00012493"/>
    </source>
</evidence>
<gene>
    <name evidence="4" type="ORF">M513_08901</name>
    <name evidence="5" type="ORF">M514_08901</name>
</gene>
<evidence type="ECO:0000259" key="3">
    <source>
        <dbReference type="PROSITE" id="PS50994"/>
    </source>
</evidence>
<feature type="non-terminal residue" evidence="5">
    <location>
        <position position="336"/>
    </location>
</feature>
<dbReference type="GO" id="GO:0003964">
    <property type="term" value="F:RNA-directed DNA polymerase activity"/>
    <property type="evidence" value="ECO:0007669"/>
    <property type="project" value="UniProtKB-EC"/>
</dbReference>
<dbReference type="FunFam" id="3.30.420.10:FF:000063">
    <property type="entry name" value="Retrovirus-related Pol polyprotein from transposon 297-like Protein"/>
    <property type="match status" value="1"/>
</dbReference>
<dbReference type="EMBL" id="KL363256">
    <property type="protein sequence ID" value="KFD50273.1"/>
    <property type="molecule type" value="Genomic_DNA"/>
</dbReference>
<dbReference type="EC" id="2.7.7.49" evidence="1"/>
<proteinExistence type="predicted"/>
<dbReference type="PANTHER" id="PTHR37984">
    <property type="entry name" value="PROTEIN CBG26694"/>
    <property type="match status" value="1"/>
</dbReference>
<dbReference type="Gene3D" id="1.10.340.70">
    <property type="match status" value="1"/>
</dbReference>
<evidence type="ECO:0000313" key="4">
    <source>
        <dbReference type="EMBL" id="KFD50273.1"/>
    </source>
</evidence>
<evidence type="ECO:0000313" key="5">
    <source>
        <dbReference type="EMBL" id="KFD66969.1"/>
    </source>
</evidence>
<evidence type="ECO:0000313" key="6">
    <source>
        <dbReference type="Proteomes" id="UP000030764"/>
    </source>
</evidence>
<dbReference type="GO" id="GO:0003676">
    <property type="term" value="F:nucleic acid binding"/>
    <property type="evidence" value="ECO:0007669"/>
    <property type="project" value="InterPro"/>
</dbReference>
<reference evidence="5 6" key="1">
    <citation type="journal article" date="2014" name="Nat. Genet.">
        <title>Genome and transcriptome of the porcine whipworm Trichuris suis.</title>
        <authorList>
            <person name="Jex A.R."/>
            <person name="Nejsum P."/>
            <person name="Schwarz E.M."/>
            <person name="Hu L."/>
            <person name="Young N.D."/>
            <person name="Hall R.S."/>
            <person name="Korhonen P.K."/>
            <person name="Liao S."/>
            <person name="Thamsborg S."/>
            <person name="Xia J."/>
            <person name="Xu P."/>
            <person name="Wang S."/>
            <person name="Scheerlinck J.P."/>
            <person name="Hofmann A."/>
            <person name="Sternberg P.W."/>
            <person name="Wang J."/>
            <person name="Gasser R.B."/>
        </authorList>
    </citation>
    <scope>NUCLEOTIDE SEQUENCE [LARGE SCALE GENOMIC DNA]</scope>
    <source>
        <strain evidence="5">DCEP-RM93F</strain>
        <strain evidence="4">DCEP-RM93M</strain>
    </source>
</reference>
<feature type="region of interest" description="Disordered" evidence="2">
    <location>
        <begin position="268"/>
        <end position="316"/>
    </location>
</feature>
<dbReference type="InterPro" id="IPR050951">
    <property type="entry name" value="Retrovirus_Pol_polyprotein"/>
</dbReference>
<dbReference type="InterPro" id="IPR001584">
    <property type="entry name" value="Integrase_cat-core"/>
</dbReference>
<dbReference type="InterPro" id="IPR041588">
    <property type="entry name" value="Integrase_H2C2"/>
</dbReference>
<name>A0A085NBX3_9BILA</name>
<organism evidence="5">
    <name type="scientific">Trichuris suis</name>
    <name type="common">pig whipworm</name>
    <dbReference type="NCBI Taxonomy" id="68888"/>
    <lineage>
        <taxon>Eukaryota</taxon>
        <taxon>Metazoa</taxon>
        <taxon>Ecdysozoa</taxon>
        <taxon>Nematoda</taxon>
        <taxon>Enoplea</taxon>
        <taxon>Dorylaimia</taxon>
        <taxon>Trichinellida</taxon>
        <taxon>Trichuridae</taxon>
        <taxon>Trichuris</taxon>
    </lineage>
</organism>
<keyword evidence="6" id="KW-1185">Reference proteome</keyword>
<feature type="domain" description="Integrase catalytic" evidence="3">
    <location>
        <begin position="101"/>
        <end position="251"/>
    </location>
</feature>
<dbReference type="Proteomes" id="UP000030758">
    <property type="component" value="Unassembled WGS sequence"/>
</dbReference>
<dbReference type="PROSITE" id="PS50994">
    <property type="entry name" value="INTEGRASE"/>
    <property type="match status" value="1"/>
</dbReference>
<dbReference type="Pfam" id="PF00665">
    <property type="entry name" value="rve"/>
    <property type="match status" value="1"/>
</dbReference>
<feature type="compositionally biased region" description="Basic residues" evidence="2">
    <location>
        <begin position="291"/>
        <end position="304"/>
    </location>
</feature>
<dbReference type="InterPro" id="IPR036397">
    <property type="entry name" value="RNaseH_sf"/>
</dbReference>
<dbReference type="InterPro" id="IPR012337">
    <property type="entry name" value="RNaseH-like_sf"/>
</dbReference>
<evidence type="ECO:0000256" key="2">
    <source>
        <dbReference type="SAM" id="MobiDB-lite"/>
    </source>
</evidence>
<dbReference type="AlphaFoldDB" id="A0A085NBX3"/>
<sequence length="336" mass="37634">MAGPPVSRVTNLPSVLGTGTNYRRCAAVCFGDQELSSQQLQNRLLEVLHQAHPGTVRMKALARSYVWPRIDGEIESWIANCSGCQQQRNDPPKAPPLTWNWTPQPWSRIHVDFAGPFHGKTYLFVVDSHSKWLEVEQVPSMDSREVIHQLARIFAVHGLPDVLVSNNGPAFDSAAFRPFGVANRIRFLRIAPYHPASNGQVERVVRTTKQALRMMTPDKWKIELSQFLLNYRLTPHSATGLFPAKILLRRTRGHAGQAPPRFLTVHGESTVGRRHKPASRGSQENPAFPSRRSRLGAHFPHGRAHQMGNRRGTRSDYPALILDRTAPPIRTGTAVS</sequence>
<dbReference type="Gene3D" id="3.30.420.10">
    <property type="entry name" value="Ribonuclease H-like superfamily/Ribonuclease H"/>
    <property type="match status" value="1"/>
</dbReference>
<protein>
    <recommendedName>
        <fullName evidence="1">RNA-directed DNA polymerase</fullName>
        <ecNumber evidence="1">2.7.7.49</ecNumber>
    </recommendedName>
</protein>
<dbReference type="Proteomes" id="UP000030764">
    <property type="component" value="Unassembled WGS sequence"/>
</dbReference>
<dbReference type="Pfam" id="PF17921">
    <property type="entry name" value="Integrase_H2C2"/>
    <property type="match status" value="1"/>
</dbReference>
<dbReference type="GO" id="GO:0015074">
    <property type="term" value="P:DNA integration"/>
    <property type="evidence" value="ECO:0007669"/>
    <property type="project" value="InterPro"/>
</dbReference>
<accession>A0A085NBX3</accession>
<dbReference type="PANTHER" id="PTHR37984:SF12">
    <property type="entry name" value="RIBONUCLEASE H"/>
    <property type="match status" value="1"/>
</dbReference>